<dbReference type="CDD" id="cd00484">
    <property type="entry name" value="PEPCK_ATP"/>
    <property type="match status" value="1"/>
</dbReference>
<dbReference type="PROSITE" id="PS00532">
    <property type="entry name" value="PEPCK_ATP"/>
    <property type="match status" value="1"/>
</dbReference>
<dbReference type="InterPro" id="IPR013035">
    <property type="entry name" value="PEP_carboxykinase_C"/>
</dbReference>
<proteinExistence type="inferred from homology"/>
<dbReference type="Gene3D" id="2.170.8.10">
    <property type="entry name" value="Phosphoenolpyruvate Carboxykinase, domain 2"/>
    <property type="match status" value="1"/>
</dbReference>
<dbReference type="FunFam" id="2.170.8.10:FF:000001">
    <property type="entry name" value="Phosphoenolpyruvate carboxykinase (ATP)"/>
    <property type="match status" value="1"/>
</dbReference>
<evidence type="ECO:0000256" key="3">
    <source>
        <dbReference type="ARBA" id="ARBA00006052"/>
    </source>
</evidence>
<dbReference type="EMBL" id="KI913978">
    <property type="protein sequence ID" value="ETV96153.1"/>
    <property type="molecule type" value="Genomic_DNA"/>
</dbReference>
<comment type="similarity">
    <text evidence="3">Belongs to the phosphoenolpyruvate carboxykinase (ATP) family.</text>
</comment>
<dbReference type="FunFam" id="3.40.449.10:FF:000001">
    <property type="entry name" value="Phosphoenolpyruvate carboxykinase (ATP)"/>
    <property type="match status" value="1"/>
</dbReference>
<dbReference type="GeneID" id="20087835"/>
<dbReference type="EC" id="4.1.1.49" evidence="4"/>
<dbReference type="OrthoDB" id="184182at2759"/>
<dbReference type="NCBIfam" id="TIGR00224">
    <property type="entry name" value="pckA"/>
    <property type="match status" value="1"/>
</dbReference>
<evidence type="ECO:0000256" key="10">
    <source>
        <dbReference type="ARBA" id="ARBA00022840"/>
    </source>
</evidence>
<evidence type="ECO:0000256" key="7">
    <source>
        <dbReference type="ARBA" id="ARBA00022723"/>
    </source>
</evidence>
<dbReference type="VEuPathDB" id="FungiDB:H310_10785"/>
<keyword evidence="14" id="KW-0418">Kinase</keyword>
<evidence type="ECO:0000256" key="8">
    <source>
        <dbReference type="ARBA" id="ARBA00022741"/>
    </source>
</evidence>
<keyword evidence="5" id="KW-0312">Gluconeogenesis</keyword>
<keyword evidence="9" id="KW-0210">Decarboxylase</keyword>
<comment type="catalytic activity">
    <reaction evidence="13">
        <text>oxaloacetate + ATP = phosphoenolpyruvate + ADP + CO2</text>
        <dbReference type="Rhea" id="RHEA:18617"/>
        <dbReference type="ChEBI" id="CHEBI:16452"/>
        <dbReference type="ChEBI" id="CHEBI:16526"/>
        <dbReference type="ChEBI" id="CHEBI:30616"/>
        <dbReference type="ChEBI" id="CHEBI:58702"/>
        <dbReference type="ChEBI" id="CHEBI:456216"/>
        <dbReference type="EC" id="4.1.1.49"/>
    </reaction>
</comment>
<dbReference type="NCBIfam" id="NF006819">
    <property type="entry name" value="PRK09344.1-1"/>
    <property type="match status" value="1"/>
</dbReference>
<dbReference type="PIRSF" id="PIRSF006294">
    <property type="entry name" value="PEP_crbxkin"/>
    <property type="match status" value="1"/>
</dbReference>
<dbReference type="InterPro" id="IPR001272">
    <property type="entry name" value="PEP_carboxykinase_ATP"/>
</dbReference>
<keyword evidence="11" id="KW-0464">Manganese</keyword>
<dbReference type="PANTHER" id="PTHR30031:SF0">
    <property type="entry name" value="PHOSPHOENOLPYRUVATE CARBOXYKINASE (ATP)"/>
    <property type="match status" value="1"/>
</dbReference>
<evidence type="ECO:0000256" key="11">
    <source>
        <dbReference type="ARBA" id="ARBA00023211"/>
    </source>
</evidence>
<evidence type="ECO:0000256" key="5">
    <source>
        <dbReference type="ARBA" id="ARBA00022432"/>
    </source>
</evidence>
<accession>A0A024TQ40</accession>
<keyword evidence="7" id="KW-0479">Metal-binding</keyword>
<comment type="pathway">
    <text evidence="2">Carbohydrate biosynthesis; gluconeogenesis.</text>
</comment>
<evidence type="ECO:0000256" key="12">
    <source>
        <dbReference type="ARBA" id="ARBA00023239"/>
    </source>
</evidence>
<keyword evidence="14" id="KW-0670">Pyruvate</keyword>
<keyword evidence="8" id="KW-0547">Nucleotide-binding</keyword>
<dbReference type="GO" id="GO:0005524">
    <property type="term" value="F:ATP binding"/>
    <property type="evidence" value="ECO:0007669"/>
    <property type="project" value="UniProtKB-KW"/>
</dbReference>
<dbReference type="SUPFAM" id="SSF53795">
    <property type="entry name" value="PEP carboxykinase-like"/>
    <property type="match status" value="1"/>
</dbReference>
<dbReference type="SUPFAM" id="SSF68923">
    <property type="entry name" value="PEP carboxykinase N-terminal domain"/>
    <property type="match status" value="1"/>
</dbReference>
<dbReference type="PANTHER" id="PTHR30031">
    <property type="entry name" value="PHOSPHOENOLPYRUVATE CARBOXYKINASE ATP"/>
    <property type="match status" value="1"/>
</dbReference>
<dbReference type="STRING" id="157072.A0A024TQ40"/>
<protein>
    <recommendedName>
        <fullName evidence="4">phosphoenolpyruvate carboxykinase (ATP)</fullName>
        <ecNumber evidence="4">4.1.1.49</ecNumber>
    </recommendedName>
</protein>
<gene>
    <name evidence="14" type="ORF">H310_10785</name>
</gene>
<reference evidence="14" key="1">
    <citation type="submission" date="2013-12" db="EMBL/GenBank/DDBJ databases">
        <title>The Genome Sequence of Aphanomyces invadans NJM9701.</title>
        <authorList>
            <consortium name="The Broad Institute Genomics Platform"/>
            <person name="Russ C."/>
            <person name="Tyler B."/>
            <person name="van West P."/>
            <person name="Dieguez-Uribeondo J."/>
            <person name="Young S.K."/>
            <person name="Zeng Q."/>
            <person name="Gargeya S."/>
            <person name="Fitzgerald M."/>
            <person name="Abouelleil A."/>
            <person name="Alvarado L."/>
            <person name="Chapman S.B."/>
            <person name="Gainer-Dewar J."/>
            <person name="Goldberg J."/>
            <person name="Griggs A."/>
            <person name="Gujja S."/>
            <person name="Hansen M."/>
            <person name="Howarth C."/>
            <person name="Imamovic A."/>
            <person name="Ireland A."/>
            <person name="Larimer J."/>
            <person name="McCowan C."/>
            <person name="Murphy C."/>
            <person name="Pearson M."/>
            <person name="Poon T.W."/>
            <person name="Priest M."/>
            <person name="Roberts A."/>
            <person name="Saif S."/>
            <person name="Shea T."/>
            <person name="Sykes S."/>
            <person name="Wortman J."/>
            <person name="Nusbaum C."/>
            <person name="Birren B."/>
        </authorList>
    </citation>
    <scope>NUCLEOTIDE SEQUENCE [LARGE SCALE GENOMIC DNA]</scope>
    <source>
        <strain evidence="14">NJM9701</strain>
    </source>
</reference>
<dbReference type="Pfam" id="PF01293">
    <property type="entry name" value="PEPCK_ATP"/>
    <property type="match status" value="1"/>
</dbReference>
<dbReference type="AlphaFoldDB" id="A0A024TQ40"/>
<evidence type="ECO:0000256" key="13">
    <source>
        <dbReference type="ARBA" id="ARBA00047371"/>
    </source>
</evidence>
<evidence type="ECO:0000313" key="14">
    <source>
        <dbReference type="EMBL" id="ETV96153.1"/>
    </source>
</evidence>
<dbReference type="GO" id="GO:0006094">
    <property type="term" value="P:gluconeogenesis"/>
    <property type="evidence" value="ECO:0007669"/>
    <property type="project" value="UniProtKB-UniPathway"/>
</dbReference>
<dbReference type="Gene3D" id="3.40.449.10">
    <property type="entry name" value="Phosphoenolpyruvate Carboxykinase, domain 1"/>
    <property type="match status" value="1"/>
</dbReference>
<keyword evidence="12" id="KW-0456">Lyase</keyword>
<dbReference type="NCBIfam" id="NF006821">
    <property type="entry name" value="PRK09344.1-3"/>
    <property type="match status" value="1"/>
</dbReference>
<evidence type="ECO:0000256" key="1">
    <source>
        <dbReference type="ARBA" id="ARBA00001936"/>
    </source>
</evidence>
<dbReference type="RefSeq" id="XP_008875464.1">
    <property type="nucleotide sequence ID" value="XM_008877242.1"/>
</dbReference>
<evidence type="ECO:0000256" key="6">
    <source>
        <dbReference type="ARBA" id="ARBA00022490"/>
    </source>
</evidence>
<sequence>MLSILRRTAAAKNTYTGTWARAMSTFKDLEKVGIKTNATIYRNLSYAELAEHELKNKEGHFVANGTFTVDTGKFTGRSPKDKYFVEQEPSKKNIWWGSINQPMKPEVFDELHQTVAKHYNAAEKVYVFDGYCGANKNSRKRVRIITELAWQHHFVTNMFIRAQTKEEVENFQPDFTIINACKVTDADYKRHGLNSEVFVGFNIEKRVAIIGGTWYGGEMKKGIFSMMNYWLPLEKIMAMHCSANKGKKGDTALFFGLSGTGKTTLSADPHRYLIGDDEHGWDDEGIFNFEGGCYAKTINLSAENEPDIYNAIKRDAMLENVHIDPKTNEPDYYNTTKTENGRVSYPIYHIDNHEPTSSGGHPNNIVFLTCDAYGVLPPVSKLSDGQAMYHFLSGYTAKVAGTERGVTEPTATFSACFGAAFLPLHPTKYADLLQEKIQKHKSNVYLVNTGWSGGGYGVGKRMSIKDTRACIDAILDGSIQKSEFKVDPIFGLSVPKTLGSISPSILNPRDAWADKSAFDQTAMKLAGMFKKNFEKYISKDHTDYSKFGPVV</sequence>
<keyword evidence="10" id="KW-0067">ATP-binding</keyword>
<name>A0A024TQ40_9STRA</name>
<organism evidence="14">
    <name type="scientific">Aphanomyces invadans</name>
    <dbReference type="NCBI Taxonomy" id="157072"/>
    <lineage>
        <taxon>Eukaryota</taxon>
        <taxon>Sar</taxon>
        <taxon>Stramenopiles</taxon>
        <taxon>Oomycota</taxon>
        <taxon>Saprolegniomycetes</taxon>
        <taxon>Saprolegniales</taxon>
        <taxon>Verrucalvaceae</taxon>
        <taxon>Aphanomyces</taxon>
    </lineage>
</organism>
<dbReference type="NCBIfam" id="NF006820">
    <property type="entry name" value="PRK09344.1-2"/>
    <property type="match status" value="1"/>
</dbReference>
<dbReference type="UniPathway" id="UPA00138"/>
<keyword evidence="6" id="KW-0963">Cytoplasm</keyword>
<dbReference type="GO" id="GO:0046872">
    <property type="term" value="F:metal ion binding"/>
    <property type="evidence" value="ECO:0007669"/>
    <property type="project" value="UniProtKB-KW"/>
</dbReference>
<dbReference type="GO" id="GO:0005829">
    <property type="term" value="C:cytosol"/>
    <property type="evidence" value="ECO:0007669"/>
    <property type="project" value="TreeGrafter"/>
</dbReference>
<dbReference type="Gene3D" id="3.90.228.20">
    <property type="match status" value="1"/>
</dbReference>
<dbReference type="HAMAP" id="MF_00453">
    <property type="entry name" value="PEPCK_ATP"/>
    <property type="match status" value="1"/>
</dbReference>
<evidence type="ECO:0000256" key="9">
    <source>
        <dbReference type="ARBA" id="ARBA00022793"/>
    </source>
</evidence>
<keyword evidence="14" id="KW-0808">Transferase</keyword>
<dbReference type="GO" id="GO:0016301">
    <property type="term" value="F:kinase activity"/>
    <property type="evidence" value="ECO:0007669"/>
    <property type="project" value="UniProtKB-KW"/>
</dbReference>
<dbReference type="eggNOG" id="ENOG502QQI5">
    <property type="taxonomic scope" value="Eukaryota"/>
</dbReference>
<comment type="cofactor">
    <cofactor evidence="1">
        <name>Mn(2+)</name>
        <dbReference type="ChEBI" id="CHEBI:29035"/>
    </cofactor>
</comment>
<dbReference type="InterPro" id="IPR015994">
    <property type="entry name" value="PEPCK_ATP_CS"/>
</dbReference>
<evidence type="ECO:0000256" key="4">
    <source>
        <dbReference type="ARBA" id="ARBA00012363"/>
    </source>
</evidence>
<dbReference type="GO" id="GO:0004612">
    <property type="term" value="F:phosphoenolpyruvate carboxykinase (ATP) activity"/>
    <property type="evidence" value="ECO:0007669"/>
    <property type="project" value="UniProtKB-EC"/>
</dbReference>
<evidence type="ECO:0000256" key="2">
    <source>
        <dbReference type="ARBA" id="ARBA00004742"/>
    </source>
</evidence>
<dbReference type="InterPro" id="IPR008210">
    <property type="entry name" value="PEP_carboxykinase_N"/>
</dbReference>